<evidence type="ECO:0000313" key="7">
    <source>
        <dbReference type="EMBL" id="GFF72711.1"/>
    </source>
</evidence>
<protein>
    <submittedName>
        <fullName evidence="6">Uncharacterized protein</fullName>
    </submittedName>
</protein>
<dbReference type="OrthoDB" id="440424at2759"/>
<evidence type="ECO:0000256" key="5">
    <source>
        <dbReference type="ARBA" id="ARBA00023136"/>
    </source>
</evidence>
<keyword evidence="5" id="KW-0472">Membrane</keyword>
<reference evidence="7 9" key="2">
    <citation type="submission" date="2020-01" db="EMBL/GenBank/DDBJ databases">
        <title>Draft genome sequence of Aspergillus udagawae IFM 53868.</title>
        <authorList>
            <person name="Takahashi H."/>
            <person name="Yaguchi T."/>
        </authorList>
    </citation>
    <scope>NUCLEOTIDE SEQUENCE [LARGE SCALE GENOMIC DNA]</scope>
    <source>
        <strain evidence="7 9">IFM 53868</strain>
    </source>
</reference>
<keyword evidence="3" id="KW-0812">Transmembrane</keyword>
<dbReference type="Pfam" id="PF06140">
    <property type="entry name" value="Ifi-6-16"/>
    <property type="match status" value="1"/>
</dbReference>
<evidence type="ECO:0000313" key="9">
    <source>
        <dbReference type="Proteomes" id="UP000465266"/>
    </source>
</evidence>
<dbReference type="InterPro" id="IPR009311">
    <property type="entry name" value="IFI6/IFI27-like"/>
</dbReference>
<reference evidence="6 8" key="1">
    <citation type="submission" date="2020-01" db="EMBL/GenBank/DDBJ databases">
        <title>Draft genome sequence of Aspergillus udagawae IFM 46972.</title>
        <authorList>
            <person name="Takahashi H."/>
            <person name="Yaguchi T."/>
        </authorList>
    </citation>
    <scope>NUCLEOTIDE SEQUENCE [LARGE SCALE GENOMIC DNA]</scope>
    <source>
        <strain evidence="6 8">IFM 46972</strain>
    </source>
</reference>
<dbReference type="Proteomes" id="UP000465266">
    <property type="component" value="Unassembled WGS sequence"/>
</dbReference>
<name>A0A8H3RMK5_9EURO</name>
<evidence type="ECO:0000256" key="4">
    <source>
        <dbReference type="ARBA" id="ARBA00022989"/>
    </source>
</evidence>
<dbReference type="EMBL" id="BLKG01000005">
    <property type="protein sequence ID" value="GFF72711.1"/>
    <property type="molecule type" value="Genomic_DNA"/>
</dbReference>
<sequence length="157" mass="16285">MMYSQVLERLHQVAAHLTPSIDTIFNTPGTLVELTKQNIPLPTALELHDLPREIATNIAQNPLRAVSIGIFAFPEAVISPLLYLTGFGSLGPIAHSLAAWYQASFGNPVAGGLFAHLESAAMGGYGLGVLSTALRGVVGVATGVRMALGKGNGPLAG</sequence>
<evidence type="ECO:0000313" key="6">
    <source>
        <dbReference type="EMBL" id="GFF29126.1"/>
    </source>
</evidence>
<gene>
    <name evidence="6" type="ORF">IFM46972_02544</name>
    <name evidence="7" type="ORF">IFM53868_00888</name>
</gene>
<evidence type="ECO:0000256" key="1">
    <source>
        <dbReference type="ARBA" id="ARBA00004141"/>
    </source>
</evidence>
<dbReference type="Proteomes" id="UP000465221">
    <property type="component" value="Unassembled WGS sequence"/>
</dbReference>
<organism evidence="6 8">
    <name type="scientific">Aspergillus udagawae</name>
    <dbReference type="NCBI Taxonomy" id="91492"/>
    <lineage>
        <taxon>Eukaryota</taxon>
        <taxon>Fungi</taxon>
        <taxon>Dikarya</taxon>
        <taxon>Ascomycota</taxon>
        <taxon>Pezizomycotina</taxon>
        <taxon>Eurotiomycetes</taxon>
        <taxon>Eurotiomycetidae</taxon>
        <taxon>Eurotiales</taxon>
        <taxon>Aspergillaceae</taxon>
        <taxon>Aspergillus</taxon>
        <taxon>Aspergillus subgen. Fumigati</taxon>
    </lineage>
</organism>
<comment type="similarity">
    <text evidence="2">Belongs to the IFI6/IFI27 family.</text>
</comment>
<dbReference type="AlphaFoldDB" id="A0A8H3RMK5"/>
<proteinExistence type="inferred from homology"/>
<accession>A0A8H3RMK5</accession>
<dbReference type="Gene3D" id="6.10.110.10">
    <property type="match status" value="1"/>
</dbReference>
<evidence type="ECO:0000313" key="8">
    <source>
        <dbReference type="Proteomes" id="UP000465221"/>
    </source>
</evidence>
<dbReference type="EMBL" id="BLKC01000012">
    <property type="protein sequence ID" value="GFF29126.1"/>
    <property type="molecule type" value="Genomic_DNA"/>
</dbReference>
<dbReference type="GO" id="GO:0016020">
    <property type="term" value="C:membrane"/>
    <property type="evidence" value="ECO:0007669"/>
    <property type="project" value="UniProtKB-SubCell"/>
</dbReference>
<evidence type="ECO:0000256" key="2">
    <source>
        <dbReference type="ARBA" id="ARBA00007262"/>
    </source>
</evidence>
<keyword evidence="9" id="KW-1185">Reference proteome</keyword>
<comment type="caution">
    <text evidence="6">The sequence shown here is derived from an EMBL/GenBank/DDBJ whole genome shotgun (WGS) entry which is preliminary data.</text>
</comment>
<keyword evidence="4" id="KW-1133">Transmembrane helix</keyword>
<comment type="subcellular location">
    <subcellularLocation>
        <location evidence="1">Membrane</location>
        <topology evidence="1">Multi-pass membrane protein</topology>
    </subcellularLocation>
</comment>
<dbReference type="InterPro" id="IPR038213">
    <property type="entry name" value="IFI6/IFI27-like_sf"/>
</dbReference>
<evidence type="ECO:0000256" key="3">
    <source>
        <dbReference type="ARBA" id="ARBA00022692"/>
    </source>
</evidence>